<keyword evidence="3" id="KW-1185">Reference proteome</keyword>
<evidence type="ECO:0000256" key="1">
    <source>
        <dbReference type="SAM" id="MobiDB-lite"/>
    </source>
</evidence>
<organism evidence="2 3">
    <name type="scientific">Macrostomum lignano</name>
    <dbReference type="NCBI Taxonomy" id="282301"/>
    <lineage>
        <taxon>Eukaryota</taxon>
        <taxon>Metazoa</taxon>
        <taxon>Spiralia</taxon>
        <taxon>Lophotrochozoa</taxon>
        <taxon>Platyhelminthes</taxon>
        <taxon>Rhabditophora</taxon>
        <taxon>Macrostomorpha</taxon>
        <taxon>Macrostomida</taxon>
        <taxon>Macrostomidae</taxon>
        <taxon>Macrostomum</taxon>
    </lineage>
</organism>
<protein>
    <submittedName>
        <fullName evidence="2">Uncharacterized protein</fullName>
    </submittedName>
</protein>
<evidence type="ECO:0000313" key="3">
    <source>
        <dbReference type="Proteomes" id="UP000215902"/>
    </source>
</evidence>
<reference evidence="2 3" key="1">
    <citation type="submission" date="2017-06" db="EMBL/GenBank/DDBJ databases">
        <title>A platform for efficient transgenesis in Macrostomum lignano, a flatworm model organism for stem cell research.</title>
        <authorList>
            <person name="Berezikov E."/>
        </authorList>
    </citation>
    <scope>NUCLEOTIDE SEQUENCE [LARGE SCALE GENOMIC DNA]</scope>
    <source>
        <strain evidence="2">DV1</strain>
        <tissue evidence="2">Whole organism</tissue>
    </source>
</reference>
<comment type="caution">
    <text evidence="2">The sequence shown here is derived from an EMBL/GenBank/DDBJ whole genome shotgun (WGS) entry which is preliminary data.</text>
</comment>
<dbReference type="EMBL" id="NIVC01004396">
    <property type="protein sequence ID" value="PAA47599.1"/>
    <property type="molecule type" value="Genomic_DNA"/>
</dbReference>
<name>A0A267DGC1_9PLAT</name>
<sequence length="130" mass="13702">MPPAAESCRKSPCAATAQQTVSPTPTRRPPSRPPPALRPTQRSPTATGATPRASAGPASPVAVRSLAAGASSLLKIPLLPQQLRRPKPALAIESLSSSRTRLSREVKRSIPTDKIINSMLIIKTTLLTLI</sequence>
<feature type="compositionally biased region" description="Pro residues" evidence="1">
    <location>
        <begin position="26"/>
        <end position="37"/>
    </location>
</feature>
<accession>A0A267DGC1</accession>
<gene>
    <name evidence="2" type="ORF">BOX15_Mlig012604g2</name>
</gene>
<evidence type="ECO:0000313" key="2">
    <source>
        <dbReference type="EMBL" id="PAA47599.1"/>
    </source>
</evidence>
<proteinExistence type="predicted"/>
<feature type="region of interest" description="Disordered" evidence="1">
    <location>
        <begin position="1"/>
        <end position="60"/>
    </location>
</feature>
<dbReference type="AlphaFoldDB" id="A0A267DGC1"/>
<dbReference type="Proteomes" id="UP000215902">
    <property type="component" value="Unassembled WGS sequence"/>
</dbReference>